<dbReference type="PANTHER" id="PTHR33392:SF6">
    <property type="entry name" value="POLYISOPRENYL-TEICHOIC ACID--PEPTIDOGLYCAN TEICHOIC ACID TRANSFERASE TAGU"/>
    <property type="match status" value="1"/>
</dbReference>
<comment type="caution">
    <text evidence="3">The sequence shown here is derived from an EMBL/GenBank/DDBJ whole genome shotgun (WGS) entry which is preliminary data.</text>
</comment>
<evidence type="ECO:0000313" key="3">
    <source>
        <dbReference type="EMBL" id="GEL97648.1"/>
    </source>
</evidence>
<dbReference type="AlphaFoldDB" id="A0A511JI11"/>
<organism evidence="3 4">
    <name type="scientific">Cellulomonas terrae</name>
    <dbReference type="NCBI Taxonomy" id="311234"/>
    <lineage>
        <taxon>Bacteria</taxon>
        <taxon>Bacillati</taxon>
        <taxon>Actinomycetota</taxon>
        <taxon>Actinomycetes</taxon>
        <taxon>Micrococcales</taxon>
        <taxon>Cellulomonadaceae</taxon>
        <taxon>Cellulomonas</taxon>
    </lineage>
</organism>
<protein>
    <submittedName>
        <fullName evidence="3">Transcriptional regulator</fullName>
    </submittedName>
</protein>
<dbReference type="RefSeq" id="WP_307724279.1">
    <property type="nucleotide sequence ID" value="NZ_BJWH01000004.1"/>
</dbReference>
<dbReference type="Proteomes" id="UP000321049">
    <property type="component" value="Unassembled WGS sequence"/>
</dbReference>
<keyword evidence="4" id="KW-1185">Reference proteome</keyword>
<dbReference type="PANTHER" id="PTHR33392">
    <property type="entry name" value="POLYISOPRENYL-TEICHOIC ACID--PEPTIDOGLYCAN TEICHOIC ACID TRANSFERASE TAGU"/>
    <property type="match status" value="1"/>
</dbReference>
<dbReference type="Gene3D" id="3.40.630.190">
    <property type="entry name" value="LCP protein"/>
    <property type="match status" value="1"/>
</dbReference>
<dbReference type="EMBL" id="BJWH01000004">
    <property type="protein sequence ID" value="GEL97648.1"/>
    <property type="molecule type" value="Genomic_DNA"/>
</dbReference>
<gene>
    <name evidence="3" type="ORF">CTE05_11950</name>
</gene>
<evidence type="ECO:0000313" key="4">
    <source>
        <dbReference type="Proteomes" id="UP000321049"/>
    </source>
</evidence>
<evidence type="ECO:0000259" key="2">
    <source>
        <dbReference type="Pfam" id="PF03816"/>
    </source>
</evidence>
<reference evidence="3 4" key="1">
    <citation type="submission" date="2019-07" db="EMBL/GenBank/DDBJ databases">
        <title>Whole genome shotgun sequence of Cellulomonas terrae NBRC 100819.</title>
        <authorList>
            <person name="Hosoyama A."/>
            <person name="Uohara A."/>
            <person name="Ohji S."/>
            <person name="Ichikawa N."/>
        </authorList>
    </citation>
    <scope>NUCLEOTIDE SEQUENCE [LARGE SCALE GENOMIC DNA]</scope>
    <source>
        <strain evidence="3 4">NBRC 100819</strain>
    </source>
</reference>
<sequence length="301" mass="30416">MVALLAWPIGLAVWANGKVQHTPALSGAANTPGTTYLLTGSDSRADGGIAQDGTEGSRTDTILLLHVPDSGPTALISLPRDTYVEIPGNGAAKLNAAFSWGQAPLLVQTVEGLTGLTVDHYAEIGMAGVEQIVDAVGGVNLCHDADVNDADSGMVWVAGCHDVDGTQALAFARMRKADLTGDVGRAERQRQLIGAVMGKVEPASLVLNPGKQVALIDAGTGALTVDDDAGIVDLAKLALAFKAANGEGGITGTPPIVSIDYRPGNGAGSTVLLDPDATPGFFAAIRDGSLPPGPVGGMPVG</sequence>
<dbReference type="InterPro" id="IPR004474">
    <property type="entry name" value="LytR_CpsA_psr"/>
</dbReference>
<accession>A0A511JI11</accession>
<dbReference type="Pfam" id="PF03816">
    <property type="entry name" value="LytR_cpsA_psr"/>
    <property type="match status" value="1"/>
</dbReference>
<proteinExistence type="inferred from homology"/>
<dbReference type="NCBIfam" id="TIGR00350">
    <property type="entry name" value="lytR_cpsA_psr"/>
    <property type="match status" value="1"/>
</dbReference>
<name>A0A511JI11_9CELL</name>
<dbReference type="InterPro" id="IPR050922">
    <property type="entry name" value="LytR/CpsA/Psr_CW_biosynth"/>
</dbReference>
<feature type="domain" description="Cell envelope-related transcriptional attenuator" evidence="2">
    <location>
        <begin position="58"/>
        <end position="200"/>
    </location>
</feature>
<comment type="similarity">
    <text evidence="1">Belongs to the LytR/CpsA/Psr (LCP) family.</text>
</comment>
<evidence type="ECO:0000256" key="1">
    <source>
        <dbReference type="ARBA" id="ARBA00006068"/>
    </source>
</evidence>